<dbReference type="EMBL" id="AHGT01000019">
    <property type="protein sequence ID" value="ESU37945.1"/>
    <property type="molecule type" value="Genomic_DNA"/>
</dbReference>
<evidence type="ECO:0000256" key="4">
    <source>
        <dbReference type="ARBA" id="ARBA00023242"/>
    </source>
</evidence>
<feature type="domain" description="TRASH" evidence="5">
    <location>
        <begin position="21"/>
        <end position="59"/>
    </location>
</feature>
<dbReference type="SMART" id="SM00746">
    <property type="entry name" value="TRASH"/>
    <property type="match status" value="1"/>
</dbReference>
<dbReference type="VEuPathDB" id="GiardiaDB:GL50803_0014869"/>
<evidence type="ECO:0000313" key="6">
    <source>
        <dbReference type="EMBL" id="ESU37945.1"/>
    </source>
</evidence>
<dbReference type="InterPro" id="IPR000988">
    <property type="entry name" value="Ribosomal_eL24-rel_N"/>
</dbReference>
<evidence type="ECO:0000256" key="3">
    <source>
        <dbReference type="ARBA" id="ARBA00022517"/>
    </source>
</evidence>
<proteinExistence type="inferred from homology"/>
<evidence type="ECO:0000313" key="7">
    <source>
        <dbReference type="Proteomes" id="UP000018320"/>
    </source>
</evidence>
<organism evidence="6 7">
    <name type="scientific">Giardia intestinalis</name>
    <name type="common">Giardia lamblia</name>
    <dbReference type="NCBI Taxonomy" id="5741"/>
    <lineage>
        <taxon>Eukaryota</taxon>
        <taxon>Metamonada</taxon>
        <taxon>Diplomonadida</taxon>
        <taxon>Hexamitidae</taxon>
        <taxon>Giardiinae</taxon>
        <taxon>Giardia</taxon>
    </lineage>
</organism>
<evidence type="ECO:0000259" key="5">
    <source>
        <dbReference type="SMART" id="SM00746"/>
    </source>
</evidence>
<dbReference type="Pfam" id="PF01246">
    <property type="entry name" value="Ribosomal_L24e"/>
    <property type="match status" value="1"/>
</dbReference>
<sequence>VFLYHLNTLNNSGTMPRIEHCSFCSKPVYPGKGICFVRNDSRVFRFCTSKCHRNFKMKRNPRKVRWTKTYRLLHNKDMATDTTYDFERRRNRAVKYDRNLWEKAVHVIDRVTEIQYARTKRHINSRKREHALKMLATKSAQKHGFSATMDFNSVDPLQMAAVEKVRMKKKIKERPYRPILRQKEIEARERLKAVVDSEVKQPV</sequence>
<accession>V6TLU8</accession>
<dbReference type="Proteomes" id="UP000018320">
    <property type="component" value="Unassembled WGS sequence"/>
</dbReference>
<reference evidence="7" key="1">
    <citation type="submission" date="2012-02" db="EMBL/GenBank/DDBJ databases">
        <title>Genome sequencing of Giardia lamblia Genotypes A2 and B isolates (DH and GS) and comparative analysis with the genomes of Genotypes A1 and E (WB and Pig).</title>
        <authorList>
            <person name="Adam R."/>
            <person name="Dahlstrom E."/>
            <person name="Martens C."/>
            <person name="Bruno D."/>
            <person name="Barbian K."/>
            <person name="Porcella S.F."/>
            <person name="Nash T."/>
        </authorList>
    </citation>
    <scope>NUCLEOTIDE SEQUENCE</scope>
    <source>
        <strain evidence="7">DH</strain>
    </source>
</reference>
<dbReference type="PROSITE" id="PS01073">
    <property type="entry name" value="RIBOSOMAL_L24E"/>
    <property type="match status" value="1"/>
</dbReference>
<dbReference type="VEuPathDB" id="GiardiaDB:GL50581_4279"/>
<comment type="similarity">
    <text evidence="2">Belongs to the eukaryotic ribosomal protein eL24 family.</text>
</comment>
<name>V6TLU8_GIAIN</name>
<dbReference type="CDD" id="cd00472">
    <property type="entry name" value="Ribosomal_L24e_L24"/>
    <property type="match status" value="1"/>
</dbReference>
<evidence type="ECO:0000256" key="2">
    <source>
        <dbReference type="ARBA" id="ARBA00005647"/>
    </source>
</evidence>
<reference evidence="6 7" key="2">
    <citation type="journal article" date="2013" name="Genome Biol. Evol.">
        <title>Genome sequencing of Giardia lamblia genotypes A2 and B isolates (DH and GS) and comparative analysis with the genomes of genotypes A1 and E (WB and Pig).</title>
        <authorList>
            <person name="Adam R.D."/>
            <person name="Dahlstrom E.W."/>
            <person name="Martens C.A."/>
            <person name="Bruno D.P."/>
            <person name="Barbian K.D."/>
            <person name="Ricklefs S.M."/>
            <person name="Hernandez M.M."/>
            <person name="Narla N.P."/>
            <person name="Patel R.B."/>
            <person name="Porcella S.F."/>
            <person name="Nash T.E."/>
        </authorList>
    </citation>
    <scope>NUCLEOTIDE SEQUENCE [LARGE SCALE GENOMIC DNA]</scope>
    <source>
        <strain evidence="6 7">DH</strain>
    </source>
</reference>
<comment type="subcellular location">
    <subcellularLocation>
        <location evidence="1">Nucleus</location>
    </subcellularLocation>
</comment>
<dbReference type="InterPro" id="IPR056366">
    <property type="entry name" value="Ribosomal_eL24"/>
</dbReference>
<keyword evidence="3" id="KW-0690">Ribosome biogenesis</keyword>
<dbReference type="GO" id="GO:0005730">
    <property type="term" value="C:nucleolus"/>
    <property type="evidence" value="ECO:0007669"/>
    <property type="project" value="TreeGrafter"/>
</dbReference>
<dbReference type="VEuPathDB" id="GiardiaDB:DHA2_150713"/>
<protein>
    <submittedName>
        <fullName evidence="6">LSU ribosomal protein L24E</fullName>
    </submittedName>
</protein>
<dbReference type="InterPro" id="IPR011017">
    <property type="entry name" value="TRASH_dom"/>
</dbReference>
<dbReference type="PANTHER" id="PTHR10792:SF8">
    <property type="entry name" value="RIBOSOME BIOGENESIS PROTEIN RLP24-RELATED"/>
    <property type="match status" value="1"/>
</dbReference>
<dbReference type="InterPro" id="IPR038630">
    <property type="entry name" value="L24e/L24_sf"/>
</dbReference>
<dbReference type="GO" id="GO:0042273">
    <property type="term" value="P:ribosomal large subunit biogenesis"/>
    <property type="evidence" value="ECO:0007669"/>
    <property type="project" value="TreeGrafter"/>
</dbReference>
<gene>
    <name evidence="6" type="ORF">DHA2_150713</name>
</gene>
<dbReference type="Gene3D" id="2.30.170.20">
    <property type="entry name" value="Ribosomal protein L24e"/>
    <property type="match status" value="1"/>
</dbReference>
<dbReference type="SUPFAM" id="SSF57716">
    <property type="entry name" value="Glucocorticoid receptor-like (DNA-binding domain)"/>
    <property type="match status" value="1"/>
</dbReference>
<dbReference type="GO" id="GO:0005840">
    <property type="term" value="C:ribosome"/>
    <property type="evidence" value="ECO:0007669"/>
    <property type="project" value="UniProtKB-KW"/>
</dbReference>
<keyword evidence="4" id="KW-0539">Nucleus</keyword>
<dbReference type="VEuPathDB" id="GiardiaDB:QR46_4476"/>
<keyword evidence="6" id="KW-0687">Ribonucleoprotein</keyword>
<dbReference type="GO" id="GO:0003735">
    <property type="term" value="F:structural constituent of ribosome"/>
    <property type="evidence" value="ECO:0007669"/>
    <property type="project" value="InterPro"/>
</dbReference>
<dbReference type="PANTHER" id="PTHR10792">
    <property type="entry name" value="60S RIBOSOMAL PROTEIN L24"/>
    <property type="match status" value="1"/>
</dbReference>
<dbReference type="AlphaFoldDB" id="V6TLU8"/>
<keyword evidence="6" id="KW-0689">Ribosomal protein</keyword>
<evidence type="ECO:0000256" key="1">
    <source>
        <dbReference type="ARBA" id="ARBA00004123"/>
    </source>
</evidence>
<comment type="caution">
    <text evidence="6">The sequence shown here is derived from an EMBL/GenBank/DDBJ whole genome shotgun (WGS) entry which is preliminary data.</text>
</comment>
<dbReference type="FunFam" id="2.30.170.20:FF:000001">
    <property type="entry name" value="probable ribosome biogenesis protein RLP24"/>
    <property type="match status" value="1"/>
</dbReference>
<feature type="non-terminal residue" evidence="6">
    <location>
        <position position="1"/>
    </location>
</feature>
<dbReference type="InterPro" id="IPR023442">
    <property type="entry name" value="Ribosomal_eL24_CS"/>
</dbReference>